<protein>
    <recommendedName>
        <fullName evidence="12">Alpha-1,3/1,6-mannosyltransferase ALG2</fullName>
        <ecNumber evidence="12">2.4.1.132</ecNumber>
        <ecNumber evidence="12">2.4.1.257</ecNumber>
    </recommendedName>
    <alternativeName>
        <fullName evidence="12">GDP-Man:Man(1)GlcNAc(2)-PP-Dol alpha-1,3-mannosyltransferase</fullName>
    </alternativeName>
</protein>
<proteinExistence type="inferred from homology"/>
<comment type="function">
    <text evidence="1 12">Mannosylates Man(2)GlcNAc(2)-dolichol diphosphate and Man(1)GlcNAc(2)-dolichol diphosphate to form Man(3)GlcNAc(2)-dolichol diphosphate.</text>
</comment>
<dbReference type="Proteomes" id="UP001465668">
    <property type="component" value="Unassembled WGS sequence"/>
</dbReference>
<keyword evidence="4 12" id="KW-0328">Glycosyltransferase</keyword>
<keyword evidence="16" id="KW-1185">Reference proteome</keyword>
<organism evidence="15 16">
    <name type="scientific">Seiridium cardinale</name>
    <dbReference type="NCBI Taxonomy" id="138064"/>
    <lineage>
        <taxon>Eukaryota</taxon>
        <taxon>Fungi</taxon>
        <taxon>Dikarya</taxon>
        <taxon>Ascomycota</taxon>
        <taxon>Pezizomycotina</taxon>
        <taxon>Sordariomycetes</taxon>
        <taxon>Xylariomycetidae</taxon>
        <taxon>Amphisphaeriales</taxon>
        <taxon>Sporocadaceae</taxon>
        <taxon>Seiridium</taxon>
    </lineage>
</organism>
<reference evidence="15 16" key="1">
    <citation type="submission" date="2024-02" db="EMBL/GenBank/DDBJ databases">
        <title>First draft genome assembly of two strains of Seiridium cardinale.</title>
        <authorList>
            <person name="Emiliani G."/>
            <person name="Scali E."/>
        </authorList>
    </citation>
    <scope>NUCLEOTIDE SEQUENCE [LARGE SCALE GENOMIC DNA]</scope>
    <source>
        <strain evidence="15 16">BM-138-000479</strain>
    </source>
</reference>
<sequence>MADKTKATGKTTVFLHPDLGIGGAERLVVDAAVGLQNRGHKVVIFTSHCDPSHCFDEARDGTLDVRVRGNTIVPSSILSRFSILCAILRQLHLILQIYFSSELAELSPDLFFIDQLSAGLPLLQYLYPRGRIFFYCHFPDLLLVQGRQKWWRRAYRVPFDWLEQWSMSFADAIAVNSNFTKGVVSRTWPSLAGKRDLKTVYPCVDTNTKKSPGVENGTPLWKGKKFLLSINRFERKKDVALAIKAYAGLSEEARKGVRLVVAGGYDNRVPENVGYHNELVQLANSLGLNNMTANTLVTALEVPAEVQVLFLLSVPNLLKETLLSSTQLLVYTPANEHFGIVPLEAMLAGVPVLAADTGGPTETVVEGETGWLRSPTKVEAWTEVMDKVLNKLSKEELTRMSQVGVSRVKNNFGDVQMAERIDGICDDILKTKTKPGSYTPILLALGVVGGLLGASLAIASTYIAYYVLTTPFSRLFLAVYTGLLEHMNSTSQPNSVSGFIGEAPFKTLQLENLVHRQGGLARNQRGLSTNGNPSLDAQLDLIVKADGGIVATWLSIPEAMYGQGWATNKLDFRLRFFWSRMCGGPRPHKLDGPPGTYGRRATGAWDDFSRNLHELMSDIAADLVPQPLPPLLLGGGGRAPRKRLITFINTVSITTTMPAEPGLQLAARTHIPLKGERQVGSAPVLDC</sequence>
<dbReference type="Gene3D" id="3.40.50.2000">
    <property type="entry name" value="Glycogen Phosphorylase B"/>
    <property type="match status" value="2"/>
</dbReference>
<keyword evidence="6 12" id="KW-0812">Transmembrane</keyword>
<evidence type="ECO:0000256" key="7">
    <source>
        <dbReference type="ARBA" id="ARBA00022824"/>
    </source>
</evidence>
<evidence type="ECO:0000256" key="6">
    <source>
        <dbReference type="ARBA" id="ARBA00022692"/>
    </source>
</evidence>
<comment type="caution">
    <text evidence="15">The sequence shown here is derived from an EMBL/GenBank/DDBJ whole genome shotgun (WGS) entry which is preliminary data.</text>
</comment>
<keyword evidence="7 12" id="KW-0256">Endoplasmic reticulum</keyword>
<dbReference type="InterPro" id="IPR027054">
    <property type="entry name" value="ALG2"/>
</dbReference>
<feature type="transmembrane region" description="Helical" evidence="12">
    <location>
        <begin position="441"/>
        <end position="468"/>
    </location>
</feature>
<evidence type="ECO:0000256" key="1">
    <source>
        <dbReference type="ARBA" id="ARBA00003142"/>
    </source>
</evidence>
<name>A0ABR2XZZ3_9PEZI</name>
<keyword evidence="5 12" id="KW-0808">Transferase</keyword>
<evidence type="ECO:0000256" key="11">
    <source>
        <dbReference type="ARBA" id="ARBA00045104"/>
    </source>
</evidence>
<dbReference type="PANTHER" id="PTHR45918:SF1">
    <property type="entry name" value="ALPHA-1,3_1,6-MANNOSYLTRANSFERASE ALG2"/>
    <property type="match status" value="1"/>
</dbReference>
<evidence type="ECO:0000256" key="8">
    <source>
        <dbReference type="ARBA" id="ARBA00022989"/>
    </source>
</evidence>
<evidence type="ECO:0000256" key="9">
    <source>
        <dbReference type="ARBA" id="ARBA00023136"/>
    </source>
</evidence>
<feature type="domain" description="Glycosyl transferase family 1" evidence="13">
    <location>
        <begin position="222"/>
        <end position="396"/>
    </location>
</feature>
<evidence type="ECO:0000259" key="13">
    <source>
        <dbReference type="Pfam" id="PF00534"/>
    </source>
</evidence>
<feature type="domain" description="Glycosyltransferase subfamily 4-like N-terminal" evidence="14">
    <location>
        <begin position="21"/>
        <end position="207"/>
    </location>
</feature>
<dbReference type="EC" id="2.4.1.132" evidence="12"/>
<comment type="subcellular location">
    <subcellularLocation>
        <location evidence="2 12">Endoplasmic reticulum membrane</location>
    </subcellularLocation>
</comment>
<dbReference type="InterPro" id="IPR028098">
    <property type="entry name" value="Glyco_trans_4-like_N"/>
</dbReference>
<comment type="similarity">
    <text evidence="12">Belongs to the glycosyltransferase group 1 family.</text>
</comment>
<comment type="catalytic activity">
    <reaction evidence="11 12">
        <text>an alpha-D-Man-(1-&gt;3)-beta-D-Man-(1-&gt;4)-beta-D-GlcNAc-(1-&gt;4)-alpha-D-GlcNAc-diphospho-di-trans,poly-cis-dolichol + GDP-alpha-D-mannose = an alpha-D-Man-(1-&gt;3)-[alpha-D-Man-(1-&gt;6)]-beta-D-Man-(1-&gt;4)-beta-D-GlcNAc-(1-&gt;4)-alpha-D-GlcNAc-diphospho-di-trans,poly-cis-dolichol + GDP + H(+)</text>
        <dbReference type="Rhea" id="RHEA:29519"/>
        <dbReference type="Rhea" id="RHEA-COMP:19513"/>
        <dbReference type="Rhea" id="RHEA-COMP:19515"/>
        <dbReference type="ChEBI" id="CHEBI:15378"/>
        <dbReference type="ChEBI" id="CHEBI:57527"/>
        <dbReference type="ChEBI" id="CHEBI:58189"/>
        <dbReference type="ChEBI" id="CHEBI:132510"/>
        <dbReference type="ChEBI" id="CHEBI:132511"/>
        <dbReference type="EC" id="2.4.1.257"/>
    </reaction>
    <physiologicalReaction direction="left-to-right" evidence="11 12">
        <dbReference type="Rhea" id="RHEA:29520"/>
    </physiologicalReaction>
</comment>
<keyword evidence="9 12" id="KW-0472">Membrane</keyword>
<dbReference type="SUPFAM" id="SSF53756">
    <property type="entry name" value="UDP-Glycosyltransferase/glycogen phosphorylase"/>
    <property type="match status" value="1"/>
</dbReference>
<evidence type="ECO:0000256" key="12">
    <source>
        <dbReference type="RuleBase" id="RU367136"/>
    </source>
</evidence>
<evidence type="ECO:0000256" key="2">
    <source>
        <dbReference type="ARBA" id="ARBA00004586"/>
    </source>
</evidence>
<comment type="catalytic activity">
    <reaction evidence="10 12">
        <text>a beta-D-Man-(1-&gt;4)-beta-D-GlcNAc-(1-&gt;4)-alpha-D-GlcNAc-diphospho-di-trans,poly-cis-dolichol + GDP-alpha-D-mannose = an alpha-D-Man-(1-&gt;3)-beta-D-Man-(1-&gt;4)-beta-D-GlcNAc-(1-&gt;4)-alpha-D-GlcNAc-diphospho-di-trans,poly-cis-dolichol + GDP + H(+)</text>
        <dbReference type="Rhea" id="RHEA:29515"/>
        <dbReference type="Rhea" id="RHEA-COMP:19511"/>
        <dbReference type="Rhea" id="RHEA-COMP:19513"/>
        <dbReference type="ChEBI" id="CHEBI:15378"/>
        <dbReference type="ChEBI" id="CHEBI:57527"/>
        <dbReference type="ChEBI" id="CHEBI:58189"/>
        <dbReference type="ChEBI" id="CHEBI:58472"/>
        <dbReference type="ChEBI" id="CHEBI:132510"/>
        <dbReference type="EC" id="2.4.1.132"/>
    </reaction>
    <physiologicalReaction direction="left-to-right" evidence="10 12">
        <dbReference type="Rhea" id="RHEA:29516"/>
    </physiologicalReaction>
</comment>
<dbReference type="InterPro" id="IPR001296">
    <property type="entry name" value="Glyco_trans_1"/>
</dbReference>
<evidence type="ECO:0000256" key="4">
    <source>
        <dbReference type="ARBA" id="ARBA00022676"/>
    </source>
</evidence>
<dbReference type="CDD" id="cd03805">
    <property type="entry name" value="GT4_ALG2-like"/>
    <property type="match status" value="1"/>
</dbReference>
<dbReference type="Pfam" id="PF00534">
    <property type="entry name" value="Glycos_transf_1"/>
    <property type="match status" value="1"/>
</dbReference>
<dbReference type="EMBL" id="JARVKM010000011">
    <property type="protein sequence ID" value="KAK9779372.1"/>
    <property type="molecule type" value="Genomic_DNA"/>
</dbReference>
<evidence type="ECO:0000256" key="3">
    <source>
        <dbReference type="ARBA" id="ARBA00004922"/>
    </source>
</evidence>
<evidence type="ECO:0000256" key="5">
    <source>
        <dbReference type="ARBA" id="ARBA00022679"/>
    </source>
</evidence>
<dbReference type="Pfam" id="PF13439">
    <property type="entry name" value="Glyco_transf_4"/>
    <property type="match status" value="1"/>
</dbReference>
<evidence type="ECO:0000313" key="16">
    <source>
        <dbReference type="Proteomes" id="UP001465668"/>
    </source>
</evidence>
<comment type="pathway">
    <text evidence="3 12">Protein modification; protein glycosylation.</text>
</comment>
<dbReference type="PANTHER" id="PTHR45918">
    <property type="entry name" value="ALPHA-1,3/1,6-MANNOSYLTRANSFERASE ALG2"/>
    <property type="match status" value="1"/>
</dbReference>
<keyword evidence="8 12" id="KW-1133">Transmembrane helix</keyword>
<evidence type="ECO:0000256" key="10">
    <source>
        <dbReference type="ARBA" id="ARBA00045103"/>
    </source>
</evidence>
<accession>A0ABR2XZZ3</accession>
<gene>
    <name evidence="15" type="ORF">SCAR479_03854</name>
</gene>
<evidence type="ECO:0000313" key="15">
    <source>
        <dbReference type="EMBL" id="KAK9779372.1"/>
    </source>
</evidence>
<evidence type="ECO:0000259" key="14">
    <source>
        <dbReference type="Pfam" id="PF13439"/>
    </source>
</evidence>
<dbReference type="EC" id="2.4.1.257" evidence="12"/>